<dbReference type="EMBL" id="SUNJ01014132">
    <property type="protein sequence ID" value="TPP56738.1"/>
    <property type="molecule type" value="Genomic_DNA"/>
</dbReference>
<name>A0A504YDN1_FASGI</name>
<evidence type="ECO:0000313" key="1">
    <source>
        <dbReference type="EMBL" id="TPP56738.1"/>
    </source>
</evidence>
<evidence type="ECO:0000313" key="2">
    <source>
        <dbReference type="Proteomes" id="UP000316759"/>
    </source>
</evidence>
<dbReference type="Proteomes" id="UP000316759">
    <property type="component" value="Unassembled WGS sequence"/>
</dbReference>
<comment type="caution">
    <text evidence="1">The sequence shown here is derived from an EMBL/GenBank/DDBJ whole genome shotgun (WGS) entry which is preliminary data.</text>
</comment>
<protein>
    <submittedName>
        <fullName evidence="1">Uncharacterized protein</fullName>
    </submittedName>
</protein>
<dbReference type="OrthoDB" id="6244748at2759"/>
<dbReference type="AlphaFoldDB" id="A0A504YDN1"/>
<reference evidence="1 2" key="1">
    <citation type="submission" date="2019-04" db="EMBL/GenBank/DDBJ databases">
        <title>Annotation for the trematode Fasciola gigantica.</title>
        <authorList>
            <person name="Choi Y.-J."/>
        </authorList>
    </citation>
    <scope>NUCLEOTIDE SEQUENCE [LARGE SCALE GENOMIC DNA]</scope>
    <source>
        <strain evidence="1">Uganda_cow_1</strain>
    </source>
</reference>
<organism evidence="1 2">
    <name type="scientific">Fasciola gigantica</name>
    <name type="common">Giant liver fluke</name>
    <dbReference type="NCBI Taxonomy" id="46835"/>
    <lineage>
        <taxon>Eukaryota</taxon>
        <taxon>Metazoa</taxon>
        <taxon>Spiralia</taxon>
        <taxon>Lophotrochozoa</taxon>
        <taxon>Platyhelminthes</taxon>
        <taxon>Trematoda</taxon>
        <taxon>Digenea</taxon>
        <taxon>Plagiorchiida</taxon>
        <taxon>Echinostomata</taxon>
        <taxon>Echinostomatoidea</taxon>
        <taxon>Fasciolidae</taxon>
        <taxon>Fasciola</taxon>
    </lineage>
</organism>
<keyword evidence="2" id="KW-1185">Reference proteome</keyword>
<proteinExistence type="predicted"/>
<sequence length="147" mass="16283">MHVTGSPIDWTDPMSLGYHSSIKPPVHLPTMARRNGTETESYAAYLSSGEVDDLYSKLRDRATNHSSLLAPPPQFYTTNSGMKCRRYCCAVCGPKAMVNWCHGAPAQLAAGHEQRNLEWISGTTLPDALSRARTAQMIRDDFLKISK</sequence>
<gene>
    <name evidence="1" type="ORF">FGIG_11165</name>
</gene>
<accession>A0A504YDN1</accession>